<dbReference type="Proteomes" id="UP000041770">
    <property type="component" value="Unassembled WGS sequence"/>
</dbReference>
<dbReference type="EMBL" id="CWQY01000002">
    <property type="protein sequence ID" value="CSC09606.1"/>
    <property type="molecule type" value="Genomic_DNA"/>
</dbReference>
<name>A0A655XC33_VIBCL</name>
<evidence type="ECO:0000313" key="1">
    <source>
        <dbReference type="EMBL" id="CSC09606.1"/>
    </source>
</evidence>
<sequence length="82" mass="9577">MTDARNSDKAILTARPTLRHPYPTGALLVTVRVTVPREMDFHPPMFITEDFFAFRTDDRGYHWTIDLRFGLWLGAPVEMPWN</sequence>
<proteinExistence type="predicted"/>
<reference evidence="1 2" key="1">
    <citation type="submission" date="2015-07" db="EMBL/GenBank/DDBJ databases">
        <authorList>
            <consortium name="Pathogen Informatics"/>
        </authorList>
    </citation>
    <scope>NUCLEOTIDE SEQUENCE [LARGE SCALE GENOMIC DNA]</scope>
    <source>
        <strain evidence="1 2">A316</strain>
    </source>
</reference>
<dbReference type="AlphaFoldDB" id="A0A655XC33"/>
<protein>
    <submittedName>
        <fullName evidence="1">Uncharacterized protein</fullName>
    </submittedName>
</protein>
<organism evidence="1 2">
    <name type="scientific">Vibrio cholerae</name>
    <dbReference type="NCBI Taxonomy" id="666"/>
    <lineage>
        <taxon>Bacteria</taxon>
        <taxon>Pseudomonadati</taxon>
        <taxon>Pseudomonadota</taxon>
        <taxon>Gammaproteobacteria</taxon>
        <taxon>Vibrionales</taxon>
        <taxon>Vibrionaceae</taxon>
        <taxon>Vibrio</taxon>
    </lineage>
</organism>
<accession>A0A655XC33</accession>
<evidence type="ECO:0000313" key="2">
    <source>
        <dbReference type="Proteomes" id="UP000041770"/>
    </source>
</evidence>
<gene>
    <name evidence="1" type="ORF">ERS013200_00568</name>
</gene>